<dbReference type="EC" id="3.1.4.52" evidence="2"/>
<evidence type="ECO:0000256" key="9">
    <source>
        <dbReference type="ARBA" id="ARBA00034290"/>
    </source>
</evidence>
<dbReference type="PANTHER" id="PTHR33121:SF70">
    <property type="entry name" value="SIGNALING PROTEIN YKOW"/>
    <property type="match status" value="1"/>
</dbReference>
<gene>
    <name evidence="12" type="ORF">HQ393_14610</name>
</gene>
<dbReference type="AlphaFoldDB" id="A0A7H9BL21"/>
<keyword evidence="7 10" id="KW-1133">Transmembrane helix</keyword>
<dbReference type="InterPro" id="IPR001633">
    <property type="entry name" value="EAL_dom"/>
</dbReference>
<dbReference type="Pfam" id="PF12792">
    <property type="entry name" value="CSS-motif"/>
    <property type="match status" value="1"/>
</dbReference>
<dbReference type="EMBL" id="CP058627">
    <property type="protein sequence ID" value="QLG89377.1"/>
    <property type="molecule type" value="Genomic_DNA"/>
</dbReference>
<dbReference type="GO" id="GO:0005886">
    <property type="term" value="C:plasma membrane"/>
    <property type="evidence" value="ECO:0007669"/>
    <property type="project" value="UniProtKB-SubCell"/>
</dbReference>
<keyword evidence="8 10" id="KW-0472">Membrane</keyword>
<evidence type="ECO:0000256" key="7">
    <source>
        <dbReference type="ARBA" id="ARBA00022989"/>
    </source>
</evidence>
<keyword evidence="4" id="KW-0973">c-di-GMP</keyword>
<evidence type="ECO:0000256" key="3">
    <source>
        <dbReference type="ARBA" id="ARBA00022475"/>
    </source>
</evidence>
<evidence type="ECO:0000256" key="1">
    <source>
        <dbReference type="ARBA" id="ARBA00004651"/>
    </source>
</evidence>
<accession>A0A7H9BL21</accession>
<dbReference type="SUPFAM" id="SSF141868">
    <property type="entry name" value="EAL domain-like"/>
    <property type="match status" value="1"/>
</dbReference>
<evidence type="ECO:0000313" key="13">
    <source>
        <dbReference type="Proteomes" id="UP000509597"/>
    </source>
</evidence>
<keyword evidence="6" id="KW-0378">Hydrolase</keyword>
<keyword evidence="3" id="KW-1003">Cell membrane</keyword>
<dbReference type="CDD" id="cd01948">
    <property type="entry name" value="EAL"/>
    <property type="match status" value="1"/>
</dbReference>
<reference evidence="12 13" key="1">
    <citation type="submission" date="2020-07" db="EMBL/GenBank/DDBJ databases">
        <title>Complete genome sequence of Chitinibacter sp. 2T18.</title>
        <authorList>
            <person name="Bae J.-W."/>
            <person name="Choi J.-W."/>
        </authorList>
    </citation>
    <scope>NUCLEOTIDE SEQUENCE [LARGE SCALE GENOMIC DNA]</scope>
    <source>
        <strain evidence="12 13">2T18</strain>
    </source>
</reference>
<protein>
    <recommendedName>
        <fullName evidence="2">cyclic-guanylate-specific phosphodiesterase</fullName>
        <ecNumber evidence="2">3.1.4.52</ecNumber>
    </recommendedName>
</protein>
<dbReference type="InterPro" id="IPR035919">
    <property type="entry name" value="EAL_sf"/>
</dbReference>
<dbReference type="InterPro" id="IPR024744">
    <property type="entry name" value="CSS-motif_dom"/>
</dbReference>
<feature type="domain" description="EAL" evidence="11">
    <location>
        <begin position="258"/>
        <end position="505"/>
    </location>
</feature>
<comment type="catalytic activity">
    <reaction evidence="9">
        <text>3',3'-c-di-GMP + H2O = 5'-phosphoguanylyl(3'-&gt;5')guanosine + H(+)</text>
        <dbReference type="Rhea" id="RHEA:24902"/>
        <dbReference type="ChEBI" id="CHEBI:15377"/>
        <dbReference type="ChEBI" id="CHEBI:15378"/>
        <dbReference type="ChEBI" id="CHEBI:58754"/>
        <dbReference type="ChEBI" id="CHEBI:58805"/>
        <dbReference type="EC" id="3.1.4.52"/>
    </reaction>
</comment>
<dbReference type="Gene3D" id="3.20.20.450">
    <property type="entry name" value="EAL domain"/>
    <property type="match status" value="1"/>
</dbReference>
<evidence type="ECO:0000256" key="5">
    <source>
        <dbReference type="ARBA" id="ARBA00022692"/>
    </source>
</evidence>
<dbReference type="KEGG" id="chiz:HQ393_14610"/>
<dbReference type="InterPro" id="IPR050706">
    <property type="entry name" value="Cyclic-di-GMP_PDE-like"/>
</dbReference>
<comment type="subcellular location">
    <subcellularLocation>
        <location evidence="1">Cell membrane</location>
        <topology evidence="1">Multi-pass membrane protein</topology>
    </subcellularLocation>
</comment>
<organism evidence="12 13">
    <name type="scientific">Chitinibacter bivalviorum</name>
    <dbReference type="NCBI Taxonomy" id="2739434"/>
    <lineage>
        <taxon>Bacteria</taxon>
        <taxon>Pseudomonadati</taxon>
        <taxon>Pseudomonadota</taxon>
        <taxon>Betaproteobacteria</taxon>
        <taxon>Neisseriales</taxon>
        <taxon>Chitinibacteraceae</taxon>
        <taxon>Chitinibacter</taxon>
    </lineage>
</organism>
<evidence type="ECO:0000256" key="6">
    <source>
        <dbReference type="ARBA" id="ARBA00022801"/>
    </source>
</evidence>
<evidence type="ECO:0000313" key="12">
    <source>
        <dbReference type="EMBL" id="QLG89377.1"/>
    </source>
</evidence>
<dbReference type="Pfam" id="PF00563">
    <property type="entry name" value="EAL"/>
    <property type="match status" value="1"/>
</dbReference>
<dbReference type="SMART" id="SM00052">
    <property type="entry name" value="EAL"/>
    <property type="match status" value="1"/>
</dbReference>
<evidence type="ECO:0000256" key="2">
    <source>
        <dbReference type="ARBA" id="ARBA00012282"/>
    </source>
</evidence>
<evidence type="ECO:0000259" key="11">
    <source>
        <dbReference type="PROSITE" id="PS50883"/>
    </source>
</evidence>
<sequence>MSAIISIHITKIEIKNAQADASQRLAHINQELSQSLKQLDAQIEHVCTQETLTIMRQLLLMQHYVRAFGMLNAQNQLICLTSDGLLAAPHTLPRPDLLLSEQKSWFEYPVQTASSTSKQAMNLVVIGRFAALIDHQLSSNILHDSRVDAIWVFDRSDAGGQFAQVWTRPNLSAIELVKPYQPEQRYKNQLKQWSTLDWSRQRMVVGSNVPMTGYFVQNYVSLWGMLLNNRIITMSVLALAALIGILVGFFVKLKLDQFNLLSFRIRDLCQPEHIVCMYQAIIDLRTGQICGCEVLMRLQDNGKIIFPDQAIPLIQAQNLTWALDSAVSQKAMSELQQYLPPNTVQPFKVALNYFPENITHQRLSTLLQPLQDPRFGLNIEVTEYGVSEDLFADVQKLRQEGYLISVDDFGTGYSNLGTVKRLSPDYLKIDRSFVFDMEDDSLRSSLIPEIVAIAGAVGAEVIAEGIENESQAQRLQAMGVQFGQGYWYGKPQPIAVFIAGLNKTN</sequence>
<evidence type="ECO:0000256" key="10">
    <source>
        <dbReference type="SAM" id="Phobius"/>
    </source>
</evidence>
<dbReference type="PANTHER" id="PTHR33121">
    <property type="entry name" value="CYCLIC DI-GMP PHOSPHODIESTERASE PDEF"/>
    <property type="match status" value="1"/>
</dbReference>
<feature type="transmembrane region" description="Helical" evidence="10">
    <location>
        <begin position="231"/>
        <end position="251"/>
    </location>
</feature>
<evidence type="ECO:0000256" key="8">
    <source>
        <dbReference type="ARBA" id="ARBA00023136"/>
    </source>
</evidence>
<keyword evidence="13" id="KW-1185">Reference proteome</keyword>
<keyword evidence="5 10" id="KW-0812">Transmembrane</keyword>
<proteinExistence type="predicted"/>
<dbReference type="Proteomes" id="UP000509597">
    <property type="component" value="Chromosome"/>
</dbReference>
<name>A0A7H9BL21_9NEIS</name>
<dbReference type="GO" id="GO:0071111">
    <property type="term" value="F:cyclic-guanylate-specific phosphodiesterase activity"/>
    <property type="evidence" value="ECO:0007669"/>
    <property type="project" value="UniProtKB-EC"/>
</dbReference>
<dbReference type="PROSITE" id="PS50883">
    <property type="entry name" value="EAL"/>
    <property type="match status" value="1"/>
</dbReference>
<evidence type="ECO:0000256" key="4">
    <source>
        <dbReference type="ARBA" id="ARBA00022636"/>
    </source>
</evidence>